<keyword evidence="3" id="KW-0949">S-adenosyl-L-methionine</keyword>
<dbReference type="InterPro" id="IPR036100">
    <property type="entry name" value="QueA_sf"/>
</dbReference>
<dbReference type="InterPro" id="IPR042118">
    <property type="entry name" value="QueA_dom1"/>
</dbReference>
<evidence type="ECO:0000256" key="1">
    <source>
        <dbReference type="ARBA" id="ARBA00022490"/>
    </source>
</evidence>
<proteinExistence type="predicted"/>
<dbReference type="AlphaFoldDB" id="T0YJA0"/>
<keyword evidence="6" id="KW-0413">Isomerase</keyword>
<dbReference type="Gene3D" id="2.40.10.240">
    <property type="entry name" value="QueA-like"/>
    <property type="match status" value="1"/>
</dbReference>
<reference evidence="6" key="1">
    <citation type="submission" date="2013-08" db="EMBL/GenBank/DDBJ databases">
        <authorList>
            <person name="Mendez C."/>
            <person name="Richter M."/>
            <person name="Ferrer M."/>
            <person name="Sanchez J."/>
        </authorList>
    </citation>
    <scope>NUCLEOTIDE SEQUENCE</scope>
</reference>
<evidence type="ECO:0000313" key="6">
    <source>
        <dbReference type="EMBL" id="EQD33248.1"/>
    </source>
</evidence>
<dbReference type="PANTHER" id="PTHR30307:SF0">
    <property type="entry name" value="S-ADENOSYLMETHIONINE:TRNA RIBOSYLTRANSFERASE-ISOMERASE"/>
    <property type="match status" value="1"/>
</dbReference>
<dbReference type="Pfam" id="PF02547">
    <property type="entry name" value="Queuosine_synth"/>
    <property type="match status" value="1"/>
</dbReference>
<comment type="caution">
    <text evidence="6">The sequence shown here is derived from an EMBL/GenBank/DDBJ whole genome shotgun (WGS) entry which is preliminary data.</text>
</comment>
<sequence>MNVSEITFDRPKDLEATRPPEERGLARDDVRLLLSRGGAEEHYRFRDLPSLLASGDLLVINESATVPAALPAVAEFGEFVVHLSTRYGPQLWLAEPRWSASRPGPLPLRPGARLRVAGVETRVVAPYPGIPRLLFLTFDEALEPTMHEQGRPIRYGYLDRDYPLERYQTVFARSPGSAEMPSAGRPFSFSLLAALREHGIEHAPIVLHTGVSSLEVDGPTLASAPLYPEPFEVPPATATAFARCRQRGGRVVAVGTTVVRALESAWNGERIVAAAGFTRLFVHPGRPPRAFDGLLTGFHDSQSSHLALLCAVAGTAEMHRAYRVAIDSGYLWHEFGDSHLILPYAH</sequence>
<evidence type="ECO:0000256" key="4">
    <source>
        <dbReference type="ARBA" id="ARBA00022785"/>
    </source>
</evidence>
<dbReference type="InterPro" id="IPR003699">
    <property type="entry name" value="QueA"/>
</dbReference>
<keyword evidence="1" id="KW-0963">Cytoplasm</keyword>
<gene>
    <name evidence="6" type="ORF">B1B_17543</name>
</gene>
<evidence type="ECO:0000256" key="3">
    <source>
        <dbReference type="ARBA" id="ARBA00022691"/>
    </source>
</evidence>
<feature type="region of interest" description="Disordered" evidence="5">
    <location>
        <begin position="1"/>
        <end position="22"/>
    </location>
</feature>
<dbReference type="SUPFAM" id="SSF111337">
    <property type="entry name" value="QueA-like"/>
    <property type="match status" value="1"/>
</dbReference>
<protein>
    <submittedName>
        <fullName evidence="6">S-adenosylmethionine:tRNA ribosyltransferase-isomerase</fullName>
    </submittedName>
</protein>
<organism evidence="6">
    <name type="scientific">mine drainage metagenome</name>
    <dbReference type="NCBI Taxonomy" id="410659"/>
    <lineage>
        <taxon>unclassified sequences</taxon>
        <taxon>metagenomes</taxon>
        <taxon>ecological metagenomes</taxon>
    </lineage>
</organism>
<feature type="compositionally biased region" description="Basic and acidic residues" evidence="5">
    <location>
        <begin position="7"/>
        <end position="22"/>
    </location>
</feature>
<name>T0YJA0_9ZZZZ</name>
<evidence type="ECO:0000256" key="5">
    <source>
        <dbReference type="SAM" id="MobiDB-lite"/>
    </source>
</evidence>
<dbReference type="EMBL" id="AUZY01011720">
    <property type="protein sequence ID" value="EQD33248.1"/>
    <property type="molecule type" value="Genomic_DNA"/>
</dbReference>
<dbReference type="PANTHER" id="PTHR30307">
    <property type="entry name" value="S-ADENOSYLMETHIONINE:TRNA RIBOSYLTRANSFERASE-ISOMERASE"/>
    <property type="match status" value="1"/>
</dbReference>
<accession>T0YJA0</accession>
<dbReference type="Gene3D" id="3.40.1780.10">
    <property type="entry name" value="QueA-like"/>
    <property type="match status" value="1"/>
</dbReference>
<dbReference type="InterPro" id="IPR042119">
    <property type="entry name" value="QueA_dom2"/>
</dbReference>
<dbReference type="GO" id="GO:0008616">
    <property type="term" value="P:tRNA queuosine(34) biosynthetic process"/>
    <property type="evidence" value="ECO:0007669"/>
    <property type="project" value="UniProtKB-KW"/>
</dbReference>
<keyword evidence="2 6" id="KW-0808">Transferase</keyword>
<reference evidence="6" key="2">
    <citation type="journal article" date="2014" name="ISME J.">
        <title>Microbial stratification in low pH oxic and suboxic macroscopic growths along an acid mine drainage.</title>
        <authorList>
            <person name="Mendez-Garcia C."/>
            <person name="Mesa V."/>
            <person name="Sprenger R.R."/>
            <person name="Richter M."/>
            <person name="Diez M.S."/>
            <person name="Solano J."/>
            <person name="Bargiela R."/>
            <person name="Golyshina O.V."/>
            <person name="Manteca A."/>
            <person name="Ramos J.L."/>
            <person name="Gallego J.R."/>
            <person name="Llorente I."/>
            <person name="Martins Dos Santos V.A."/>
            <person name="Jensen O.N."/>
            <person name="Pelaez A.I."/>
            <person name="Sanchez J."/>
            <person name="Ferrer M."/>
        </authorList>
    </citation>
    <scope>NUCLEOTIDE SEQUENCE</scope>
</reference>
<dbReference type="GO" id="GO:0051075">
    <property type="term" value="F:S-adenosylmethionine:tRNA ribosyltransferase-isomerase activity"/>
    <property type="evidence" value="ECO:0007669"/>
    <property type="project" value="TreeGrafter"/>
</dbReference>
<evidence type="ECO:0000256" key="2">
    <source>
        <dbReference type="ARBA" id="ARBA00022679"/>
    </source>
</evidence>
<keyword evidence="4" id="KW-0671">Queuosine biosynthesis</keyword>